<proteinExistence type="predicted"/>
<gene>
    <name evidence="2" type="ORF">BK661_00445</name>
</gene>
<dbReference type="Proteomes" id="UP000283260">
    <property type="component" value="Unassembled WGS sequence"/>
</dbReference>
<reference evidence="2 3" key="1">
    <citation type="submission" date="2016-10" db="EMBL/GenBank/DDBJ databases">
        <title>Comparative genome analysis of multiple Pseudomonas spp. focuses on biocontrol and plant growth promoting traits.</title>
        <authorList>
            <person name="Tao X.-Y."/>
            <person name="Taylor C.G."/>
        </authorList>
    </citation>
    <scope>NUCLEOTIDE SEQUENCE [LARGE SCALE GENOMIC DNA]</scope>
    <source>
        <strain evidence="2 3">94G2</strain>
    </source>
</reference>
<evidence type="ECO:0000313" key="2">
    <source>
        <dbReference type="EMBL" id="RON36877.1"/>
    </source>
</evidence>
<name>A0A423JGP8_9PSED</name>
<sequence length="204" mass="22073">MLKCLLPLVVVLSLTGCSSNSQRQYTDQVQSSNTPIAHSFQEAIRQSTATPLPINRGLFPVRWEISPAEPRIVMETQQGNYRLFNFRLLKGQTYVINVSSMCNNMCMGFAKSALKPKAVVLDAQGNIVADNLVGPNALAIEWSGVAPADGTYFLLIAADNRAPGEQVSIINTPIAGYPGVNMPIGMSSAPFGKVIAYIEFPNEP</sequence>
<dbReference type="AlphaFoldDB" id="A0A423JGP8"/>
<dbReference type="Gene3D" id="2.60.120.380">
    <property type="match status" value="1"/>
</dbReference>
<dbReference type="EMBL" id="MOBL01000001">
    <property type="protein sequence ID" value="RON36877.1"/>
    <property type="molecule type" value="Genomic_DNA"/>
</dbReference>
<evidence type="ECO:0008006" key="4">
    <source>
        <dbReference type="Google" id="ProtNLM"/>
    </source>
</evidence>
<comment type="caution">
    <text evidence="2">The sequence shown here is derived from an EMBL/GenBank/DDBJ whole genome shotgun (WGS) entry which is preliminary data.</text>
</comment>
<dbReference type="RefSeq" id="WP_123493889.1">
    <property type="nucleotide sequence ID" value="NZ_JBNDKA010000001.1"/>
</dbReference>
<protein>
    <recommendedName>
        <fullName evidence="4">Lipoprotein</fullName>
    </recommendedName>
</protein>
<keyword evidence="1" id="KW-0732">Signal</keyword>
<feature type="signal peptide" evidence="1">
    <location>
        <begin position="1"/>
        <end position="23"/>
    </location>
</feature>
<evidence type="ECO:0000256" key="1">
    <source>
        <dbReference type="SAM" id="SignalP"/>
    </source>
</evidence>
<organism evidence="2 3">
    <name type="scientific">Pseudomonas frederiksbergensis</name>
    <dbReference type="NCBI Taxonomy" id="104087"/>
    <lineage>
        <taxon>Bacteria</taxon>
        <taxon>Pseudomonadati</taxon>
        <taxon>Pseudomonadota</taxon>
        <taxon>Gammaproteobacteria</taxon>
        <taxon>Pseudomonadales</taxon>
        <taxon>Pseudomonadaceae</taxon>
        <taxon>Pseudomonas</taxon>
    </lineage>
</organism>
<feature type="chain" id="PRO_5019316077" description="Lipoprotein" evidence="1">
    <location>
        <begin position="24"/>
        <end position="204"/>
    </location>
</feature>
<accession>A0A423JGP8</accession>
<dbReference type="PROSITE" id="PS51257">
    <property type="entry name" value="PROKAR_LIPOPROTEIN"/>
    <property type="match status" value="1"/>
</dbReference>
<evidence type="ECO:0000313" key="3">
    <source>
        <dbReference type="Proteomes" id="UP000283260"/>
    </source>
</evidence>